<feature type="domain" description="TAFII28-like protein" evidence="7">
    <location>
        <begin position="129"/>
        <end position="213"/>
    </location>
</feature>
<protein>
    <recommendedName>
        <fullName evidence="7">TAFII28-like protein domain-containing protein</fullName>
    </recommendedName>
</protein>
<evidence type="ECO:0000313" key="9">
    <source>
        <dbReference type="Proteomes" id="UP000765509"/>
    </source>
</evidence>
<proteinExistence type="inferred from homology"/>
<dbReference type="SUPFAM" id="SSF47113">
    <property type="entry name" value="Histone-fold"/>
    <property type="match status" value="1"/>
</dbReference>
<dbReference type="Gene3D" id="1.10.20.10">
    <property type="entry name" value="Histone, subunit A"/>
    <property type="match status" value="1"/>
</dbReference>
<feature type="region of interest" description="Disordered" evidence="6">
    <location>
        <begin position="1"/>
        <end position="119"/>
    </location>
</feature>
<organism evidence="8 9">
    <name type="scientific">Austropuccinia psidii MF-1</name>
    <dbReference type="NCBI Taxonomy" id="1389203"/>
    <lineage>
        <taxon>Eukaryota</taxon>
        <taxon>Fungi</taxon>
        <taxon>Dikarya</taxon>
        <taxon>Basidiomycota</taxon>
        <taxon>Pucciniomycotina</taxon>
        <taxon>Pucciniomycetes</taxon>
        <taxon>Pucciniales</taxon>
        <taxon>Sphaerophragmiaceae</taxon>
        <taxon>Austropuccinia</taxon>
    </lineage>
</organism>
<evidence type="ECO:0000256" key="6">
    <source>
        <dbReference type="SAM" id="MobiDB-lite"/>
    </source>
</evidence>
<dbReference type="GO" id="GO:0046982">
    <property type="term" value="F:protein heterodimerization activity"/>
    <property type="evidence" value="ECO:0007669"/>
    <property type="project" value="InterPro"/>
</dbReference>
<evidence type="ECO:0000256" key="3">
    <source>
        <dbReference type="ARBA" id="ARBA00023015"/>
    </source>
</evidence>
<keyword evidence="9" id="KW-1185">Reference proteome</keyword>
<feature type="compositionally biased region" description="Acidic residues" evidence="6">
    <location>
        <begin position="91"/>
        <end position="102"/>
    </location>
</feature>
<feature type="compositionally biased region" description="Basic and acidic residues" evidence="6">
    <location>
        <begin position="103"/>
        <end position="119"/>
    </location>
</feature>
<dbReference type="GO" id="GO:0051123">
    <property type="term" value="P:RNA polymerase II preinitiation complex assembly"/>
    <property type="evidence" value="ECO:0007669"/>
    <property type="project" value="InterPro"/>
</dbReference>
<keyword evidence="5" id="KW-0539">Nucleus</keyword>
<dbReference type="GO" id="GO:0005669">
    <property type="term" value="C:transcription factor TFIID complex"/>
    <property type="evidence" value="ECO:0007669"/>
    <property type="project" value="InterPro"/>
</dbReference>
<dbReference type="Proteomes" id="UP000765509">
    <property type="component" value="Unassembled WGS sequence"/>
</dbReference>
<dbReference type="AlphaFoldDB" id="A0A9Q3EPB7"/>
<comment type="caution">
    <text evidence="8">The sequence shown here is derived from an EMBL/GenBank/DDBJ whole genome shotgun (WGS) entry which is preliminary data.</text>
</comment>
<accession>A0A9Q3EPB7</accession>
<feature type="compositionally biased region" description="Basic residues" evidence="6">
    <location>
        <begin position="50"/>
        <end position="63"/>
    </location>
</feature>
<evidence type="ECO:0000256" key="1">
    <source>
        <dbReference type="ARBA" id="ARBA00004123"/>
    </source>
</evidence>
<name>A0A9Q3EPB7_9BASI</name>
<dbReference type="OrthoDB" id="28335at2759"/>
<reference evidence="8" key="1">
    <citation type="submission" date="2021-03" db="EMBL/GenBank/DDBJ databases">
        <title>Draft genome sequence of rust myrtle Austropuccinia psidii MF-1, a brazilian biotype.</title>
        <authorList>
            <person name="Quecine M.C."/>
            <person name="Pachon D.M.R."/>
            <person name="Bonatelli M.L."/>
            <person name="Correr F.H."/>
            <person name="Franceschini L.M."/>
            <person name="Leite T.F."/>
            <person name="Margarido G.R.A."/>
            <person name="Almeida C.A."/>
            <person name="Ferrarezi J.A."/>
            <person name="Labate C.A."/>
        </authorList>
    </citation>
    <scope>NUCLEOTIDE SEQUENCE</scope>
    <source>
        <strain evidence="8">MF-1</strain>
    </source>
</reference>
<evidence type="ECO:0000313" key="8">
    <source>
        <dbReference type="EMBL" id="MBW0524674.1"/>
    </source>
</evidence>
<dbReference type="InterPro" id="IPR006809">
    <property type="entry name" value="TAFII28_dom"/>
</dbReference>
<sequence>MSFKRPHPNEISSTSHAPSPAFSPAFSPPPETPGSLGFSPRTVYASLPSGRRKSKMSKRRKSSNIRGRDEAADNQREVSPGPNSAVNFEQREEELDPDPEEDDNRKQFDDDDYTTRKREDMINKNKLKILVEHFDAQQMDRFSEYRNSGFSKGNVKKLANSILQQSVSERVTIAIRGFAKVFVGHIVEQALEVQKRRGGSGPLTQHDLKEAYRAYLAERDRGGSDRRKMFAR</sequence>
<dbReference type="Pfam" id="PF04719">
    <property type="entry name" value="TAFII28"/>
    <property type="match status" value="1"/>
</dbReference>
<comment type="subcellular location">
    <subcellularLocation>
        <location evidence="1">Nucleus</location>
    </subcellularLocation>
</comment>
<feature type="compositionally biased region" description="Low complexity" evidence="6">
    <location>
        <begin position="12"/>
        <end position="25"/>
    </location>
</feature>
<comment type="similarity">
    <text evidence="2">Belongs to the TAF11 family.</text>
</comment>
<evidence type="ECO:0000256" key="5">
    <source>
        <dbReference type="ARBA" id="ARBA00023242"/>
    </source>
</evidence>
<dbReference type="CDD" id="cd08048">
    <property type="entry name" value="HFD_TAF11"/>
    <property type="match status" value="1"/>
</dbReference>
<feature type="compositionally biased region" description="Basic and acidic residues" evidence="6">
    <location>
        <begin position="66"/>
        <end position="76"/>
    </location>
</feature>
<keyword evidence="4" id="KW-0804">Transcription</keyword>
<gene>
    <name evidence="8" type="ORF">O181_064389</name>
</gene>
<dbReference type="PANTHER" id="PTHR13218:SF8">
    <property type="entry name" value="TRANSCRIPTION INITIATION FACTOR TFIID SUBUNIT 11"/>
    <property type="match status" value="1"/>
</dbReference>
<evidence type="ECO:0000256" key="2">
    <source>
        <dbReference type="ARBA" id="ARBA00009788"/>
    </source>
</evidence>
<dbReference type="InterPro" id="IPR009072">
    <property type="entry name" value="Histone-fold"/>
</dbReference>
<evidence type="ECO:0000256" key="4">
    <source>
        <dbReference type="ARBA" id="ARBA00023163"/>
    </source>
</evidence>
<dbReference type="InterPro" id="IPR045127">
    <property type="entry name" value="TAF11-like"/>
</dbReference>
<dbReference type="EMBL" id="AVOT02031214">
    <property type="protein sequence ID" value="MBW0524674.1"/>
    <property type="molecule type" value="Genomic_DNA"/>
</dbReference>
<dbReference type="PANTHER" id="PTHR13218">
    <property type="entry name" value="TRANSCRIPTION INITIATION FACTOR TFIID SUBUNIT 11-RELATED"/>
    <property type="match status" value="1"/>
</dbReference>
<keyword evidence="3" id="KW-0805">Transcription regulation</keyword>
<evidence type="ECO:0000259" key="7">
    <source>
        <dbReference type="Pfam" id="PF04719"/>
    </source>
</evidence>
<dbReference type="GO" id="GO:0016251">
    <property type="term" value="F:RNA polymerase II general transcription initiation factor activity"/>
    <property type="evidence" value="ECO:0007669"/>
    <property type="project" value="TreeGrafter"/>
</dbReference>